<evidence type="ECO:0000313" key="3">
    <source>
        <dbReference type="Proteomes" id="UP000265419"/>
    </source>
</evidence>
<dbReference type="RefSeq" id="WP_147391680.1">
    <property type="nucleotide sequence ID" value="NZ_QQXK01000030.1"/>
</dbReference>
<feature type="compositionally biased region" description="Polar residues" evidence="1">
    <location>
        <begin position="1"/>
        <end position="20"/>
    </location>
</feature>
<protein>
    <submittedName>
        <fullName evidence="2">Uncharacterized protein</fullName>
    </submittedName>
</protein>
<dbReference type="AlphaFoldDB" id="A0A399J889"/>
<proteinExistence type="predicted"/>
<feature type="region of interest" description="Disordered" evidence="1">
    <location>
        <begin position="1"/>
        <end position="24"/>
    </location>
</feature>
<reference evidence="2 3" key="1">
    <citation type="submission" date="2018-07" db="EMBL/GenBank/DDBJ databases">
        <title>Arthrobacter sp. nov., isolated from raw cow's milk with high bacterial count.</title>
        <authorList>
            <person name="Hahne J."/>
            <person name="Isele D."/>
            <person name="Lipski A."/>
        </authorList>
    </citation>
    <scope>NUCLEOTIDE SEQUENCE [LARGE SCALE GENOMIC DNA]</scope>
    <source>
        <strain evidence="2 3">JZ R-35</strain>
    </source>
</reference>
<keyword evidence="3" id="KW-1185">Reference proteome</keyword>
<evidence type="ECO:0000256" key="1">
    <source>
        <dbReference type="SAM" id="MobiDB-lite"/>
    </source>
</evidence>
<sequence>MASQPKTHPSALASPSQAPERSNRHHVTYEGGHYLARRGGHGNPLDEVALLAEVTEQGSFVAWLPAPRVLAASAVSLDEAGLRFPGTFLSLACQACGAGVGEECRDWEGWPWAEFHEYRQAEFWAQNDPTVHVRDERGHLFSAKLQGLDQLRLRQDLDALEDSAAPVLLDLVVDASGYTFEDYAAVLLLRPLDPEW</sequence>
<comment type="caution">
    <text evidence="2">The sequence shown here is derived from an EMBL/GenBank/DDBJ whole genome shotgun (WGS) entry which is preliminary data.</text>
</comment>
<gene>
    <name evidence="2" type="ORF">DWB68_13230</name>
</gene>
<name>A0A399J889_9MICC</name>
<evidence type="ECO:0000313" key="2">
    <source>
        <dbReference type="EMBL" id="RII41300.1"/>
    </source>
</evidence>
<dbReference type="EMBL" id="QQXK01000030">
    <property type="protein sequence ID" value="RII41300.1"/>
    <property type="molecule type" value="Genomic_DNA"/>
</dbReference>
<dbReference type="Proteomes" id="UP000265419">
    <property type="component" value="Unassembled WGS sequence"/>
</dbReference>
<accession>A0A399J889</accession>
<organism evidence="2 3">
    <name type="scientific">Galactobacter valiniphilus</name>
    <dbReference type="NCBI Taxonomy" id="2676122"/>
    <lineage>
        <taxon>Bacteria</taxon>
        <taxon>Bacillati</taxon>
        <taxon>Actinomycetota</taxon>
        <taxon>Actinomycetes</taxon>
        <taxon>Micrococcales</taxon>
        <taxon>Micrococcaceae</taxon>
        <taxon>Galactobacter</taxon>
    </lineage>
</organism>